<dbReference type="InterPro" id="IPR011978">
    <property type="entry name" value="YgfB-like"/>
</dbReference>
<sequence length="230" mass="25258">MNTNPLTDADITRLQSLLDRVPEPLEPLDAVALDGFLAGVVLQPQTVPPTQWLRWVTDLEGRALPAAYPAAELHALVRRRHAEIETAVAERDWFDPWIFELDEDAPPSEAVLPWVAGFAAAMDLFPALMAIEDPELVEPLALLYRHFDPADLEDADALVAVIETLEPAEDLAEAVQDLVRALMLIADVSRPLPRDEPKANAKPNTRPAAKRPAAKRAGAQRQGAKPRRAS</sequence>
<comment type="caution">
    <text evidence="2">The sequence shown here is derived from an EMBL/GenBank/DDBJ whole genome shotgun (WGS) entry which is preliminary data.</text>
</comment>
<accession>A0ABX0HUX4</accession>
<keyword evidence="3" id="KW-1185">Reference proteome</keyword>
<dbReference type="SUPFAM" id="SSF101327">
    <property type="entry name" value="YgfB-like"/>
    <property type="match status" value="1"/>
</dbReference>
<dbReference type="RefSeq" id="WP_009856287.1">
    <property type="nucleotide sequence ID" value="NZ_JAAOCD010000004.1"/>
</dbReference>
<dbReference type="NCBIfam" id="TIGR02292">
    <property type="entry name" value="ygfB_yecA"/>
    <property type="match status" value="1"/>
</dbReference>
<reference evidence="2 3" key="1">
    <citation type="submission" date="2020-03" db="EMBL/GenBank/DDBJ databases">
        <title>Rubrivivax benzoatilyticus JA2 (sequenced after 10 years sub-culturing).</title>
        <authorList>
            <person name="Gupta D."/>
            <person name="Chintalapati S."/>
            <person name="Chintalapati V.R."/>
        </authorList>
    </citation>
    <scope>NUCLEOTIDE SEQUENCE [LARGE SCALE GENOMIC DNA]</scope>
    <source>
        <strain evidence="2 3">JA2-Mal</strain>
    </source>
</reference>
<dbReference type="InterPro" id="IPR036255">
    <property type="entry name" value="YgfB-like_sf"/>
</dbReference>
<evidence type="ECO:0000313" key="3">
    <source>
        <dbReference type="Proteomes" id="UP000802098"/>
    </source>
</evidence>
<evidence type="ECO:0000256" key="1">
    <source>
        <dbReference type="SAM" id="MobiDB-lite"/>
    </source>
</evidence>
<dbReference type="EMBL" id="JAAOCD010000004">
    <property type="protein sequence ID" value="NHK98826.1"/>
    <property type="molecule type" value="Genomic_DNA"/>
</dbReference>
<protein>
    <submittedName>
        <fullName evidence="2">YecA family protein</fullName>
    </submittedName>
</protein>
<dbReference type="Pfam" id="PF03695">
    <property type="entry name" value="UPF0149"/>
    <property type="match status" value="1"/>
</dbReference>
<feature type="region of interest" description="Disordered" evidence="1">
    <location>
        <begin position="192"/>
        <end position="230"/>
    </location>
</feature>
<organism evidence="2 3">
    <name type="scientific">Rubrivivax benzoatilyticus</name>
    <dbReference type="NCBI Taxonomy" id="316997"/>
    <lineage>
        <taxon>Bacteria</taxon>
        <taxon>Pseudomonadati</taxon>
        <taxon>Pseudomonadota</taxon>
        <taxon>Betaproteobacteria</taxon>
        <taxon>Burkholderiales</taxon>
        <taxon>Sphaerotilaceae</taxon>
        <taxon>Rubrivivax</taxon>
    </lineage>
</organism>
<dbReference type="Gene3D" id="1.20.120.740">
    <property type="entry name" value="YgfB uncharacterised protein family UPF0149, PF03695"/>
    <property type="match status" value="1"/>
</dbReference>
<gene>
    <name evidence="2" type="ORF">G7087_10610</name>
</gene>
<dbReference type="Proteomes" id="UP000802098">
    <property type="component" value="Unassembled WGS sequence"/>
</dbReference>
<name>A0ABX0HUX4_9BURK</name>
<evidence type="ECO:0000313" key="2">
    <source>
        <dbReference type="EMBL" id="NHK98826.1"/>
    </source>
</evidence>
<proteinExistence type="predicted"/>